<name>A6FYW4_9BACT</name>
<dbReference type="STRING" id="391625.PPSIR1_29925"/>
<keyword evidence="5" id="KW-1185">Reference proteome</keyword>
<reference evidence="4 5" key="1">
    <citation type="submission" date="2007-06" db="EMBL/GenBank/DDBJ databases">
        <authorList>
            <person name="Shimkets L."/>
            <person name="Ferriera S."/>
            <person name="Johnson J."/>
            <person name="Kravitz S."/>
            <person name="Beeson K."/>
            <person name="Sutton G."/>
            <person name="Rogers Y.-H."/>
            <person name="Friedman R."/>
            <person name="Frazier M."/>
            <person name="Venter J.C."/>
        </authorList>
    </citation>
    <scope>NUCLEOTIDE SEQUENCE [LARGE SCALE GENOMIC DNA]</scope>
    <source>
        <strain evidence="4 5">SIR-1</strain>
    </source>
</reference>
<evidence type="ECO:0000256" key="1">
    <source>
        <dbReference type="SAM" id="Coils"/>
    </source>
</evidence>
<feature type="compositionally biased region" description="Basic and acidic residues" evidence="2">
    <location>
        <begin position="391"/>
        <end position="403"/>
    </location>
</feature>
<dbReference type="Pfam" id="PF13598">
    <property type="entry name" value="DUF4139"/>
    <property type="match status" value="1"/>
</dbReference>
<protein>
    <recommendedName>
        <fullName evidence="3">DUF4139 domain-containing protein</fullName>
    </recommendedName>
</protein>
<feature type="domain" description="DUF4139" evidence="3">
    <location>
        <begin position="219"/>
        <end position="274"/>
    </location>
</feature>
<dbReference type="EMBL" id="ABCS01000005">
    <property type="protein sequence ID" value="EDM81119.1"/>
    <property type="molecule type" value="Genomic_DNA"/>
</dbReference>
<proteinExistence type="predicted"/>
<organism evidence="4 5">
    <name type="scientific">Plesiocystis pacifica SIR-1</name>
    <dbReference type="NCBI Taxonomy" id="391625"/>
    <lineage>
        <taxon>Bacteria</taxon>
        <taxon>Pseudomonadati</taxon>
        <taxon>Myxococcota</taxon>
        <taxon>Polyangia</taxon>
        <taxon>Nannocystales</taxon>
        <taxon>Nannocystaceae</taxon>
        <taxon>Plesiocystis</taxon>
    </lineage>
</organism>
<sequence>MLSTSGCAGSRMPLAAVSDDGLSLSSVVLYRNGVGYFERSGKVDGDMLRLRVRKDQVNDLLKSLTVVDEDGKAVSVSMPLDPQTWASAAMATLAPGRGSLAQVLDSLRGTDITVKAGARVIRGRIVMIERSVNEPDPELAAPSRGGAPVQLEDTRDWKLTLLARGQMQVVRLSKVKAITLHDGDLAMQLHRSLDASAGEGMFEQVDLEIRLADARSHRLTVSYVVGAPMWKPTYRIVLPEEGKGQGLLQGWAVVDNTSGEDWRDIQLAVTSGAPIAFRYDLHTPREVYRTDMTQSAADKRASVALGETSWGEEERIYEPEPELEPMEEVADEAYYGFEDDVADGDYARAPEAAPAPTSKSKRKKDSNRSSGMMGGGGAPVRPGSIASGAEYGERQQVDVDTLRRSTQASARSQRISGLTRVDLDTPVTVPDGSSTMVALINESVEAEQTFLYRPGGAGYGYEANPYRVVRFQNATDYVLEPGPIAIYSGGSFVGEGLSEAVGAGTSVTIPFAVAPEIMVTSSKQYAGQEMTMTRIVRGVLEVESFYQTTTTWDVRGPLQDKAWTVLVRQPQSGGNYQLAERPEGTEDLEGAWLIPITVKAKANSASIKVVEQTPSKITLAIWDQQALPLLEKFLTMPNISAEARKALQPVVELRREIGRIDTEVDGLRRQQAELERRADQTRRNLEAIKKDPKAGTLRAKLNKRLEEFSSDADEKGRKIVELENKRLSKKIELEDMLESIDLRAPSVGEGKDDAKGQK</sequence>
<dbReference type="eggNOG" id="COG5316">
    <property type="taxonomic scope" value="Bacteria"/>
</dbReference>
<comment type="caution">
    <text evidence="4">The sequence shown here is derived from an EMBL/GenBank/DDBJ whole genome shotgun (WGS) entry which is preliminary data.</text>
</comment>
<dbReference type="PANTHER" id="PTHR31005">
    <property type="entry name" value="DUF4139 DOMAIN-CONTAINING PROTEIN"/>
    <property type="match status" value="1"/>
</dbReference>
<evidence type="ECO:0000256" key="2">
    <source>
        <dbReference type="SAM" id="MobiDB-lite"/>
    </source>
</evidence>
<dbReference type="PANTHER" id="PTHR31005:SF8">
    <property type="entry name" value="DUF4139 DOMAIN-CONTAINING PROTEIN"/>
    <property type="match status" value="1"/>
</dbReference>
<dbReference type="InterPro" id="IPR037291">
    <property type="entry name" value="DUF4139"/>
</dbReference>
<accession>A6FYW4</accession>
<evidence type="ECO:0000313" key="4">
    <source>
        <dbReference type="EMBL" id="EDM81119.1"/>
    </source>
</evidence>
<gene>
    <name evidence="4" type="ORF">PPSIR1_29925</name>
</gene>
<keyword evidence="1" id="KW-0175">Coiled coil</keyword>
<evidence type="ECO:0000313" key="5">
    <source>
        <dbReference type="Proteomes" id="UP000005801"/>
    </source>
</evidence>
<feature type="compositionally biased region" description="Low complexity" evidence="2">
    <location>
        <begin position="404"/>
        <end position="414"/>
    </location>
</feature>
<dbReference type="AlphaFoldDB" id="A6FYW4"/>
<dbReference type="Proteomes" id="UP000005801">
    <property type="component" value="Unassembled WGS sequence"/>
</dbReference>
<dbReference type="InterPro" id="IPR011935">
    <property type="entry name" value="CHP02231"/>
</dbReference>
<evidence type="ECO:0000259" key="3">
    <source>
        <dbReference type="Pfam" id="PF13598"/>
    </source>
</evidence>
<feature type="region of interest" description="Disordered" evidence="2">
    <location>
        <begin position="348"/>
        <end position="414"/>
    </location>
</feature>
<feature type="coiled-coil region" evidence="1">
    <location>
        <begin position="650"/>
        <end position="739"/>
    </location>
</feature>